<evidence type="ECO:0000313" key="5">
    <source>
        <dbReference type="Proteomes" id="UP000565205"/>
    </source>
</evidence>
<keyword evidence="1" id="KW-0472">Membrane</keyword>
<keyword evidence="1" id="KW-1133">Transmembrane helix</keyword>
<evidence type="ECO:0000313" key="2">
    <source>
        <dbReference type="EMBL" id="MBB3174344.1"/>
    </source>
</evidence>
<dbReference type="Proteomes" id="UP000565205">
    <property type="component" value="Unassembled WGS sequence"/>
</dbReference>
<organism evidence="3 5">
    <name type="scientific">Endobacter medicaginis</name>
    <dbReference type="NCBI Taxonomy" id="1181271"/>
    <lineage>
        <taxon>Bacteria</taxon>
        <taxon>Pseudomonadati</taxon>
        <taxon>Pseudomonadota</taxon>
        <taxon>Alphaproteobacteria</taxon>
        <taxon>Acetobacterales</taxon>
        <taxon>Acetobacteraceae</taxon>
        <taxon>Endobacter</taxon>
    </lineage>
</organism>
<dbReference type="EMBL" id="JACHXV010000007">
    <property type="protein sequence ID" value="MBB3174344.1"/>
    <property type="molecule type" value="Genomic_DNA"/>
</dbReference>
<name>A0A850NVU8_9PROT</name>
<comment type="caution">
    <text evidence="3">The sequence shown here is derived from an EMBL/GenBank/DDBJ whole genome shotgun (WGS) entry which is preliminary data.</text>
</comment>
<accession>A0A850NVU8</accession>
<reference evidence="3 5" key="1">
    <citation type="submission" date="2020-06" db="EMBL/GenBank/DDBJ databases">
        <title>Description of novel acetic acid bacteria.</title>
        <authorList>
            <person name="Sombolestani A."/>
        </authorList>
    </citation>
    <scope>NUCLEOTIDE SEQUENCE [LARGE SCALE GENOMIC DNA]</scope>
    <source>
        <strain evidence="3 5">LMG 26838</strain>
    </source>
</reference>
<keyword evidence="4" id="KW-1185">Reference proteome</keyword>
<evidence type="ECO:0000256" key="1">
    <source>
        <dbReference type="SAM" id="Phobius"/>
    </source>
</evidence>
<dbReference type="EMBL" id="JABXXQ010000442">
    <property type="protein sequence ID" value="NVN31645.1"/>
    <property type="molecule type" value="Genomic_DNA"/>
</dbReference>
<dbReference type="AlphaFoldDB" id="A0A850NVU8"/>
<feature type="transmembrane region" description="Helical" evidence="1">
    <location>
        <begin position="34"/>
        <end position="53"/>
    </location>
</feature>
<evidence type="ECO:0000313" key="3">
    <source>
        <dbReference type="EMBL" id="NVN31645.1"/>
    </source>
</evidence>
<reference evidence="2 4" key="2">
    <citation type="submission" date="2020-08" db="EMBL/GenBank/DDBJ databases">
        <title>Genomic Encyclopedia of Type Strains, Phase III (KMG-III): the genomes of soil and plant-associated and newly described type strains.</title>
        <authorList>
            <person name="Whitman W."/>
        </authorList>
    </citation>
    <scope>NUCLEOTIDE SEQUENCE [LARGE SCALE GENOMIC DNA]</scope>
    <source>
        <strain evidence="2 4">CECT 8088</strain>
    </source>
</reference>
<feature type="transmembrane region" description="Helical" evidence="1">
    <location>
        <begin position="6"/>
        <end position="22"/>
    </location>
</feature>
<keyword evidence="1" id="KW-0812">Transmembrane</keyword>
<evidence type="ECO:0000313" key="4">
    <source>
        <dbReference type="Proteomes" id="UP000557688"/>
    </source>
</evidence>
<dbReference type="RefSeq" id="WP_176626090.1">
    <property type="nucleotide sequence ID" value="NZ_JABXXQ010000442.1"/>
</dbReference>
<dbReference type="Proteomes" id="UP000557688">
    <property type="component" value="Unassembled WGS sequence"/>
</dbReference>
<proteinExistence type="predicted"/>
<gene>
    <name evidence="2" type="ORF">FHR90_002185</name>
    <name evidence="3" type="ORF">HUK83_15055</name>
</gene>
<sequence length="58" mass="6280">MTLTHGLLAAMIVIALLAHLLVRWQTGDEARAMLTALVIVALGLSGVLAQMWWRGVIL</sequence>
<protein>
    <submittedName>
        <fullName evidence="2">Kef-type K+ transport system membrane component KefB</fullName>
    </submittedName>
</protein>